<dbReference type="RefSeq" id="XP_038789380.1">
    <property type="nucleotide sequence ID" value="XM_038928102.1"/>
</dbReference>
<reference evidence="2" key="2">
    <citation type="submission" date="2020-08" db="EMBL/GenBank/DDBJ databases">
        <title>Draft Genome Sequence of Cumin Blight Pathogen Alternaria burnsii.</title>
        <authorList>
            <person name="Feng Z."/>
        </authorList>
    </citation>
    <scope>NUCLEOTIDE SEQUENCE</scope>
    <source>
        <strain evidence="2">CBS107.38</strain>
    </source>
</reference>
<evidence type="ECO:0000313" key="2">
    <source>
        <dbReference type="EMBL" id="KAF7679307.1"/>
    </source>
</evidence>
<reference evidence="2" key="1">
    <citation type="submission" date="2020-01" db="EMBL/GenBank/DDBJ databases">
        <authorList>
            <person name="Feng Z.H.Z."/>
        </authorList>
    </citation>
    <scope>NUCLEOTIDE SEQUENCE</scope>
    <source>
        <strain evidence="2">CBS107.38</strain>
    </source>
</reference>
<name>A0A8H7BC59_9PLEO</name>
<dbReference type="Proteomes" id="UP000596902">
    <property type="component" value="Unassembled WGS sequence"/>
</dbReference>
<accession>A0A8H7BC59</accession>
<comment type="caution">
    <text evidence="2">The sequence shown here is derived from an EMBL/GenBank/DDBJ whole genome shotgun (WGS) entry which is preliminary data.</text>
</comment>
<feature type="compositionally biased region" description="Polar residues" evidence="1">
    <location>
        <begin position="467"/>
        <end position="484"/>
    </location>
</feature>
<organism evidence="2 3">
    <name type="scientific">Alternaria burnsii</name>
    <dbReference type="NCBI Taxonomy" id="1187904"/>
    <lineage>
        <taxon>Eukaryota</taxon>
        <taxon>Fungi</taxon>
        <taxon>Dikarya</taxon>
        <taxon>Ascomycota</taxon>
        <taxon>Pezizomycotina</taxon>
        <taxon>Dothideomycetes</taxon>
        <taxon>Pleosporomycetidae</taxon>
        <taxon>Pleosporales</taxon>
        <taxon>Pleosporineae</taxon>
        <taxon>Pleosporaceae</taxon>
        <taxon>Alternaria</taxon>
        <taxon>Alternaria sect. Alternaria</taxon>
    </lineage>
</organism>
<dbReference type="PANTHER" id="PTHR37540:SF5">
    <property type="entry name" value="TRANSCRIPTION FACTOR DOMAIN-CONTAINING PROTEIN"/>
    <property type="match status" value="1"/>
</dbReference>
<feature type="region of interest" description="Disordered" evidence="1">
    <location>
        <begin position="132"/>
        <end position="197"/>
    </location>
</feature>
<sequence length="994" mass="109919">MIGRSVDSAIPTILFFCEGKEPRKKAKKTIDEGGLLGKLAGFRTGHLAKLPGIGRLIQPAAGNEDIRQSTGSGMISDVYFDPSAPIKAIAMPIFIKQVGNILRKATANAVFEGEKCVYLSVSHVFFGDVSSPPAVSTTSDSEFDYGSGTEDEDDDRCMDATSRASVSSLEEGSDDQSESPTCKSTSTTSPVPSVQSDQEFPDVADLVLLGHLTTYSVDLDWAVIDVCHIGVYSAISQLKTDVQSGSIQGKLISSTENMEIVAHTSRGLVHGQLSHTATYMRLPNNNIASADSVQDERSTLERQAVTRSPSGFERPLGHSRDQSDIEFVQPESDCSFSSTKKFPTPILHSPNSTTSLYSTPPTTEYAESSRASTPARTEWQDLQPPSPSKPPVYDDMGKLRWIIGNKLEDFKTTSKMVTVRQAAMGSYLEKVHQMTMSDDQGATRARSIEIPKSKRKNDSKKKDLESNNRLQPDSNVPGSQVAHQSTLSRRPIVVPIIEEMRGFYPFDLYPVPELFSLGRLDPFGVMFPSQSQRISLERLKLHFHQCFATERMMDIWMSACLHYPHTFLGTLYIASSHYDALRQCKAESLETAGLRQEVIHFVSEHLTNRENGVADHNIVAVLQLITGNVIGGVDAGLKLHQDGLQTMIRQRGGLQKLDSILASMVSWLSLETAVLHEKQPVTEYSEYCMSHSSKTYASTLAIPESPVWCPHEDYITLQRSDGCNEQTLQLVVDMRRMIDGLMNEKESTARASESLDLLHEKLTMYTPVSQRQLSEDMKCEDWRYEAVHLVSTIQAISLARRIPLSEALAQVCVADVYSIPQLPSEPFLPHDKMTTADEDLFASSVSPSAVSVVSSRCTPMTIDTRDSVLSSLPSISASKSYSSALPSSNTMEEPTSQSKFLQELVDALEKSDMSNCWDYMAGVLLWIALTAGAASSKSDHKVLRRYFSALAIRVSMFLCFEHPEALHATLLRMANILKALHQPEENQRLKRRKV</sequence>
<proteinExistence type="predicted"/>
<dbReference type="PANTHER" id="PTHR37540">
    <property type="entry name" value="TRANSCRIPTION FACTOR (ACR-2), PUTATIVE-RELATED-RELATED"/>
    <property type="match status" value="1"/>
</dbReference>
<evidence type="ECO:0000313" key="3">
    <source>
        <dbReference type="Proteomes" id="UP000596902"/>
    </source>
</evidence>
<dbReference type="GeneID" id="62201280"/>
<feature type="region of interest" description="Disordered" evidence="1">
    <location>
        <begin position="303"/>
        <end position="394"/>
    </location>
</feature>
<keyword evidence="3" id="KW-1185">Reference proteome</keyword>
<feature type="compositionally biased region" description="Low complexity" evidence="1">
    <location>
        <begin position="349"/>
        <end position="363"/>
    </location>
</feature>
<feature type="compositionally biased region" description="Polar residues" evidence="1">
    <location>
        <begin position="332"/>
        <end position="341"/>
    </location>
</feature>
<evidence type="ECO:0000256" key="1">
    <source>
        <dbReference type="SAM" id="MobiDB-lite"/>
    </source>
</evidence>
<feature type="compositionally biased region" description="Low complexity" evidence="1">
    <location>
        <begin position="178"/>
        <end position="196"/>
    </location>
</feature>
<dbReference type="EMBL" id="JAAABM010000003">
    <property type="protein sequence ID" value="KAF7679307.1"/>
    <property type="molecule type" value="Genomic_DNA"/>
</dbReference>
<dbReference type="AlphaFoldDB" id="A0A8H7BC59"/>
<gene>
    <name evidence="2" type="ORF">GT037_003055</name>
</gene>
<protein>
    <submittedName>
        <fullName evidence="2">Uncharacterized protein</fullName>
    </submittedName>
</protein>
<feature type="region of interest" description="Disordered" evidence="1">
    <location>
        <begin position="435"/>
        <end position="484"/>
    </location>
</feature>
<feature type="compositionally biased region" description="Polar residues" evidence="1">
    <location>
        <begin position="365"/>
        <end position="375"/>
    </location>
</feature>